<reference evidence="2 3" key="1">
    <citation type="submission" date="2017-12" db="EMBL/GenBank/DDBJ databases">
        <title>Phylogenetic diversity of female urinary microbiome.</title>
        <authorList>
            <person name="Thomas-White K."/>
            <person name="Wolfe A.J."/>
        </authorList>
    </citation>
    <scope>NUCLEOTIDE SEQUENCE [LARGE SCALE GENOMIC DNA]</scope>
    <source>
        <strain evidence="2 3">UMB0064</strain>
    </source>
</reference>
<sequence length="160" mass="17758">MYSITLHKSSIGFLETMMFRAHFIVRVMMMKVLSTRHSVLPAVLALLGSWISCAVCIYVGNMPVIQGHAQYKVGMRFLLVTLYFLGIMLSALFMNVAKSIAQTRRTYFIVLLCIHFIAVLRLALMDGGTNIPLLEIAVLFVSAVLLAISGIIHIIQAIKA</sequence>
<keyword evidence="1" id="KW-0812">Transmembrane</keyword>
<dbReference type="Proteomes" id="UP000242263">
    <property type="component" value="Unassembled WGS sequence"/>
</dbReference>
<dbReference type="EMBL" id="PKGU01000002">
    <property type="protein sequence ID" value="PKZ15464.1"/>
    <property type="molecule type" value="Genomic_DNA"/>
</dbReference>
<evidence type="ECO:0000313" key="2">
    <source>
        <dbReference type="EMBL" id="PKZ15464.1"/>
    </source>
</evidence>
<organism evidence="2 3">
    <name type="scientific">Alloscardovia omnicolens</name>
    <dbReference type="NCBI Taxonomy" id="419015"/>
    <lineage>
        <taxon>Bacteria</taxon>
        <taxon>Bacillati</taxon>
        <taxon>Actinomycetota</taxon>
        <taxon>Actinomycetes</taxon>
        <taxon>Bifidobacteriales</taxon>
        <taxon>Bifidobacteriaceae</taxon>
        <taxon>Alloscardovia</taxon>
    </lineage>
</organism>
<accession>A0A2I1M5T6</accession>
<comment type="caution">
    <text evidence="2">The sequence shown here is derived from an EMBL/GenBank/DDBJ whole genome shotgun (WGS) entry which is preliminary data.</text>
</comment>
<dbReference type="AlphaFoldDB" id="A0A2I1M5T6"/>
<gene>
    <name evidence="2" type="ORF">CYJ32_03565</name>
</gene>
<feature type="transmembrane region" description="Helical" evidence="1">
    <location>
        <begin position="77"/>
        <end position="94"/>
    </location>
</feature>
<proteinExistence type="predicted"/>
<keyword evidence="1" id="KW-0472">Membrane</keyword>
<evidence type="ECO:0000256" key="1">
    <source>
        <dbReference type="SAM" id="Phobius"/>
    </source>
</evidence>
<name>A0A2I1M5T6_9BIFI</name>
<protein>
    <submittedName>
        <fullName evidence="2">Uncharacterized protein</fullName>
    </submittedName>
</protein>
<feature type="transmembrane region" description="Helical" evidence="1">
    <location>
        <begin position="136"/>
        <end position="155"/>
    </location>
</feature>
<feature type="transmembrane region" description="Helical" evidence="1">
    <location>
        <begin position="106"/>
        <end position="124"/>
    </location>
</feature>
<evidence type="ECO:0000313" key="3">
    <source>
        <dbReference type="Proteomes" id="UP000242263"/>
    </source>
</evidence>
<keyword evidence="1" id="KW-1133">Transmembrane helix</keyword>